<keyword evidence="1" id="KW-1133">Transmembrane helix</keyword>
<feature type="transmembrane region" description="Helical" evidence="1">
    <location>
        <begin position="84"/>
        <end position="101"/>
    </location>
</feature>
<keyword evidence="1" id="KW-0812">Transmembrane</keyword>
<feature type="transmembrane region" description="Helical" evidence="1">
    <location>
        <begin position="246"/>
        <end position="265"/>
    </location>
</feature>
<name>A0A0S7WUS8_UNCT6</name>
<dbReference type="Pfam" id="PF06177">
    <property type="entry name" value="QueT"/>
    <property type="match status" value="1"/>
</dbReference>
<organism evidence="2 3">
    <name type="scientific">candidate division TA06 bacterium DG_24</name>
    <dbReference type="NCBI Taxonomy" id="1703770"/>
    <lineage>
        <taxon>Bacteria</taxon>
        <taxon>Bacteria division TA06</taxon>
    </lineage>
</organism>
<comment type="caution">
    <text evidence="2">The sequence shown here is derived from an EMBL/GenBank/DDBJ whole genome shotgun (WGS) entry which is preliminary data.</text>
</comment>
<gene>
    <name evidence="2" type="ORF">AMJ39_03020</name>
</gene>
<evidence type="ECO:0000313" key="2">
    <source>
        <dbReference type="EMBL" id="KPJ53867.1"/>
    </source>
</evidence>
<reference evidence="2 3" key="1">
    <citation type="journal article" date="2015" name="Microbiome">
        <title>Genomic resolution of linkages in carbon, nitrogen, and sulfur cycling among widespread estuary sediment bacteria.</title>
        <authorList>
            <person name="Baker B.J."/>
            <person name="Lazar C.S."/>
            <person name="Teske A.P."/>
            <person name="Dick G.J."/>
        </authorList>
    </citation>
    <scope>NUCLEOTIDE SEQUENCE [LARGE SCALE GENOMIC DNA]</scope>
    <source>
        <strain evidence="2">DG_24</strain>
    </source>
</reference>
<dbReference type="Gene3D" id="1.10.1760.20">
    <property type="match status" value="1"/>
</dbReference>
<keyword evidence="1" id="KW-0472">Membrane</keyword>
<dbReference type="InterPro" id="IPR010387">
    <property type="entry name" value="QueT"/>
</dbReference>
<feature type="transmembrane region" description="Helical" evidence="1">
    <location>
        <begin position="163"/>
        <end position="181"/>
    </location>
</feature>
<feature type="transmembrane region" description="Helical" evidence="1">
    <location>
        <begin position="121"/>
        <end position="143"/>
    </location>
</feature>
<evidence type="ECO:0000313" key="3">
    <source>
        <dbReference type="Proteomes" id="UP000052008"/>
    </source>
</evidence>
<dbReference type="PATRIC" id="fig|1703770.3.peg.1109"/>
<feature type="transmembrane region" description="Helical" evidence="1">
    <location>
        <begin position="12"/>
        <end position="38"/>
    </location>
</feature>
<evidence type="ECO:0008006" key="4">
    <source>
        <dbReference type="Google" id="ProtNLM"/>
    </source>
</evidence>
<evidence type="ECO:0000256" key="1">
    <source>
        <dbReference type="SAM" id="Phobius"/>
    </source>
</evidence>
<proteinExistence type="predicted"/>
<dbReference type="AlphaFoldDB" id="A0A0S7WUS8"/>
<feature type="transmembrane region" description="Helical" evidence="1">
    <location>
        <begin position="50"/>
        <end position="72"/>
    </location>
</feature>
<accession>A0A0S7WUS8</accession>
<feature type="transmembrane region" description="Helical" evidence="1">
    <location>
        <begin position="202"/>
        <end position="226"/>
    </location>
</feature>
<sequence length="266" mass="28063">MREVWTLWENTRMVVLVALSAALYAALLIPFKVVVPIIPGFTELRPGNAIPIICSLAFGPAAAWGSAFGNLIGDFFGTLGPGSIPGFLGNFLYGYVPYKVWGRMGLLSSGKSPGVGSPRRLVEFLLAALLASMVCGVVIGWGLDTLRLVPFAALGNIIFLNNFIVSAILGPILMGLIYPRLERWGITWGKILGPRAATPSRFSWLGVSLLWLGAVSGLVLGNMISMGLYETGFLARGFGTGAVGEMGIAVGLLPSIVIILLGAALL</sequence>
<dbReference type="Proteomes" id="UP000052008">
    <property type="component" value="Unassembled WGS sequence"/>
</dbReference>
<dbReference type="STRING" id="1703770.AMJ39_03020"/>
<dbReference type="EMBL" id="LIZS01000011">
    <property type="protein sequence ID" value="KPJ53867.1"/>
    <property type="molecule type" value="Genomic_DNA"/>
</dbReference>
<protein>
    <recommendedName>
        <fullName evidence="4">QueT transporter family protein</fullName>
    </recommendedName>
</protein>